<dbReference type="Ensembl" id="ENSBMST00010015450.1">
    <property type="protein sequence ID" value="ENSBMSP00010013925.1"/>
    <property type="gene ID" value="ENSBMSG00010010180.1"/>
</dbReference>
<dbReference type="PANTHER" id="PTHR45909">
    <property type="entry name" value="ADP-RIBOSYLATION FACTOR-RELATED PROTEIN 1"/>
    <property type="match status" value="1"/>
</dbReference>
<sequence>MPPAGPTPRAPRRPPPFGPPPRAQASSPRLPRPRPGPPPRRLPAAATDSLPASPAKAARRPLPPPQPTGTSARAPPPPPPPPPPEVPGAGAAGTAPPLPGWPAVVPSGATRGQRGVSVGSEGQVRCGSDGSPAPRLPGPAGRAQGRMYTLLSGLYKYMFQKDEYCILILGLDNAGKTTFLEQSKTRFNKNYKGMTLSKITTTVGLNIGTVDFGKARLMFWDLGGQEELQSLWDKEAPQKGLPAGGCLEVAGCPQLSTPFCSRPVLRGVPRRHLCHRLHGRGAAVRVQASIRCVRLARPGRRGAGGPVCTARSQSWACGGGRHHVRRAPAECVHTCRGSARAWGPLGRGGQRALTAASPLAPEKMVTSEALDGVPILVLANKQDIETCLSIPDIKTVFSDCASKIGRRDCLTQACSALTGKGVREGIEWMVKCVVRNVHRPPRQRDITKA</sequence>
<keyword evidence="1 3" id="KW-0547">Nucleotide-binding</keyword>
<organism evidence="6">
    <name type="scientific">Balaenoptera musculus</name>
    <name type="common">Blue whale</name>
    <dbReference type="NCBI Taxonomy" id="9771"/>
    <lineage>
        <taxon>Eukaryota</taxon>
        <taxon>Metazoa</taxon>
        <taxon>Chordata</taxon>
        <taxon>Craniata</taxon>
        <taxon>Vertebrata</taxon>
        <taxon>Euteleostomi</taxon>
        <taxon>Mammalia</taxon>
        <taxon>Eutheria</taxon>
        <taxon>Laurasiatheria</taxon>
        <taxon>Artiodactyla</taxon>
        <taxon>Whippomorpha</taxon>
        <taxon>Cetacea</taxon>
        <taxon>Mysticeti</taxon>
        <taxon>Balaenopteridae</taxon>
        <taxon>Balaenoptera</taxon>
    </lineage>
</organism>
<dbReference type="AlphaFoldDB" id="A0A8C0HYW0"/>
<dbReference type="GO" id="GO:0003924">
    <property type="term" value="F:GTPase activity"/>
    <property type="evidence" value="ECO:0007669"/>
    <property type="project" value="InterPro"/>
</dbReference>
<feature type="binding site" evidence="3">
    <location>
        <begin position="170"/>
        <end position="177"/>
    </location>
    <ligand>
        <name>GTP</name>
        <dbReference type="ChEBI" id="CHEBI:37565"/>
    </ligand>
</feature>
<keyword evidence="2 3" id="KW-0342">GTP-binding</keyword>
<dbReference type="GO" id="GO:0005525">
    <property type="term" value="F:GTP binding"/>
    <property type="evidence" value="ECO:0007669"/>
    <property type="project" value="UniProtKB-KW"/>
</dbReference>
<evidence type="ECO:0000313" key="6">
    <source>
        <dbReference type="Ensembl" id="ENSBMSP00010013925.1"/>
    </source>
</evidence>
<feature type="compositionally biased region" description="Pro residues" evidence="5">
    <location>
        <begin position="74"/>
        <end position="86"/>
    </location>
</feature>
<dbReference type="SUPFAM" id="SSF52540">
    <property type="entry name" value="P-loop containing nucleoside triphosphate hydrolases"/>
    <property type="match status" value="1"/>
</dbReference>
<evidence type="ECO:0000256" key="2">
    <source>
        <dbReference type="ARBA" id="ARBA00023134"/>
    </source>
</evidence>
<evidence type="ECO:0000256" key="3">
    <source>
        <dbReference type="PIRSR" id="PIRSR606689-1"/>
    </source>
</evidence>
<protein>
    <recommendedName>
        <fullName evidence="7">ADP ribosylation factor related protein 1</fullName>
    </recommendedName>
</protein>
<feature type="binding site" evidence="3">
    <location>
        <position position="224"/>
    </location>
    <ligand>
        <name>GTP</name>
        <dbReference type="ChEBI" id="CHEBI:37565"/>
    </ligand>
</feature>
<dbReference type="PANTHER" id="PTHR45909:SF1">
    <property type="entry name" value="ADP-RIBOSYLATION FACTOR-RELATED PROTEIN 1"/>
    <property type="match status" value="1"/>
</dbReference>
<dbReference type="GO" id="GO:0006886">
    <property type="term" value="P:intracellular protein transport"/>
    <property type="evidence" value="ECO:0007669"/>
    <property type="project" value="TreeGrafter"/>
</dbReference>
<dbReference type="GeneTree" id="ENSGT00940000156407"/>
<keyword evidence="4" id="KW-0479">Metal-binding</keyword>
<dbReference type="GO" id="GO:0005794">
    <property type="term" value="C:Golgi apparatus"/>
    <property type="evidence" value="ECO:0007669"/>
    <property type="project" value="TreeGrafter"/>
</dbReference>
<dbReference type="PROSITE" id="PS51417">
    <property type="entry name" value="ARF"/>
    <property type="match status" value="1"/>
</dbReference>
<evidence type="ECO:0000256" key="4">
    <source>
        <dbReference type="PIRSR" id="PIRSR606689-2"/>
    </source>
</evidence>
<feature type="compositionally biased region" description="Pro residues" evidence="5">
    <location>
        <begin position="1"/>
        <end position="22"/>
    </location>
</feature>
<dbReference type="InterPro" id="IPR024156">
    <property type="entry name" value="Small_GTPase_ARF"/>
</dbReference>
<proteinExistence type="predicted"/>
<dbReference type="InterPro" id="IPR027417">
    <property type="entry name" value="P-loop_NTPase"/>
</dbReference>
<accession>A0A8C0HYW0</accession>
<name>A0A8C0HYW0_BALMU</name>
<feature type="binding site" evidence="4">
    <location>
        <position position="177"/>
    </location>
    <ligand>
        <name>Mg(2+)</name>
        <dbReference type="ChEBI" id="CHEBI:18420"/>
    </ligand>
</feature>
<feature type="binding site" evidence="4">
    <location>
        <position position="202"/>
    </location>
    <ligand>
        <name>Mg(2+)</name>
        <dbReference type="ChEBI" id="CHEBI:18420"/>
    </ligand>
</feature>
<reference evidence="6" key="1">
    <citation type="submission" date="2023-09" db="UniProtKB">
        <authorList>
            <consortium name="Ensembl"/>
        </authorList>
    </citation>
    <scope>IDENTIFICATION</scope>
</reference>
<dbReference type="GO" id="GO:0034067">
    <property type="term" value="P:protein localization to Golgi apparatus"/>
    <property type="evidence" value="ECO:0007669"/>
    <property type="project" value="TreeGrafter"/>
</dbReference>
<dbReference type="GO" id="GO:0043001">
    <property type="term" value="P:Golgi to plasma membrane protein transport"/>
    <property type="evidence" value="ECO:0007669"/>
    <property type="project" value="TreeGrafter"/>
</dbReference>
<dbReference type="Pfam" id="PF00025">
    <property type="entry name" value="Arf"/>
    <property type="match status" value="2"/>
</dbReference>
<feature type="region of interest" description="Disordered" evidence="5">
    <location>
        <begin position="1"/>
        <end position="140"/>
    </location>
</feature>
<feature type="compositionally biased region" description="Low complexity" evidence="5">
    <location>
        <begin position="42"/>
        <end position="56"/>
    </location>
</feature>
<dbReference type="InterPro" id="IPR006689">
    <property type="entry name" value="Small_GTPase_ARF/SAR"/>
</dbReference>
<dbReference type="GO" id="GO:0046872">
    <property type="term" value="F:metal ion binding"/>
    <property type="evidence" value="ECO:0007669"/>
    <property type="project" value="UniProtKB-KW"/>
</dbReference>
<dbReference type="Gene3D" id="3.40.50.300">
    <property type="entry name" value="P-loop containing nucleotide triphosphate hydrolases"/>
    <property type="match status" value="2"/>
</dbReference>
<evidence type="ECO:0008006" key="7">
    <source>
        <dbReference type="Google" id="ProtNLM"/>
    </source>
</evidence>
<evidence type="ECO:0000256" key="5">
    <source>
        <dbReference type="SAM" id="MobiDB-lite"/>
    </source>
</evidence>
<evidence type="ECO:0000256" key="1">
    <source>
        <dbReference type="ARBA" id="ARBA00022741"/>
    </source>
</evidence>
<keyword evidence="4" id="KW-0460">Magnesium</keyword>